<dbReference type="Proteomes" id="UP000076482">
    <property type="component" value="Unassembled WGS sequence"/>
</dbReference>
<dbReference type="Pfam" id="PF14182">
    <property type="entry name" value="YgaB"/>
    <property type="match status" value="1"/>
</dbReference>
<evidence type="ECO:0000313" key="2">
    <source>
        <dbReference type="Proteomes" id="UP000076482"/>
    </source>
</evidence>
<dbReference type="RefSeq" id="WP_000997582.1">
    <property type="nucleotide sequence ID" value="NZ_AP022857.1"/>
</dbReference>
<proteinExistence type="predicted"/>
<protein>
    <submittedName>
        <fullName evidence="1">Uncharacterized protein</fullName>
    </submittedName>
</protein>
<gene>
    <name evidence="1" type="ORF">B4088_5740</name>
</gene>
<name>A0A063CF59_BACCE</name>
<dbReference type="GeneID" id="92803084"/>
<dbReference type="OMA" id="QDMFQKQ"/>
<dbReference type="AlphaFoldDB" id="A0A063CF59"/>
<dbReference type="PATRIC" id="fig|1396.419.peg.5734"/>
<reference evidence="1 2" key="1">
    <citation type="submission" date="2015-09" db="EMBL/GenBank/DDBJ databases">
        <title>Bacillus cereus food isolates.</title>
        <authorList>
            <person name="Boekhorst J."/>
        </authorList>
    </citation>
    <scope>NUCLEOTIDE SEQUENCE [LARGE SCALE GENOMIC DNA]</scope>
    <source>
        <strain evidence="1 2">B4088</strain>
    </source>
</reference>
<dbReference type="InterPro" id="IPR025572">
    <property type="entry name" value="YgaB"/>
</dbReference>
<comment type="caution">
    <text evidence="1">The sequence shown here is derived from an EMBL/GenBank/DDBJ whole genome shotgun (WGS) entry which is preliminary data.</text>
</comment>
<sequence length="86" mass="10293">MNDFDKLVGEQLETMDELLKLQAHLEKYQQIEMSEKDTCDKKELHFIRQEIYRTELALKLLHEKFEEQTNSVIQSFETEKMISNLG</sequence>
<accession>A0A063CF59</accession>
<organism evidence="1 2">
    <name type="scientific">Bacillus cereus</name>
    <dbReference type="NCBI Taxonomy" id="1396"/>
    <lineage>
        <taxon>Bacteria</taxon>
        <taxon>Bacillati</taxon>
        <taxon>Bacillota</taxon>
        <taxon>Bacilli</taxon>
        <taxon>Bacillales</taxon>
        <taxon>Bacillaceae</taxon>
        <taxon>Bacillus</taxon>
        <taxon>Bacillus cereus group</taxon>
    </lineage>
</organism>
<dbReference type="KEGG" id="bcef:BcrFT9_00484"/>
<dbReference type="EMBL" id="LJKE01000112">
    <property type="protein sequence ID" value="KZD53565.1"/>
    <property type="molecule type" value="Genomic_DNA"/>
</dbReference>
<evidence type="ECO:0000313" key="1">
    <source>
        <dbReference type="EMBL" id="KZD53565.1"/>
    </source>
</evidence>